<feature type="chain" id="PRO_5023878807" evidence="7">
    <location>
        <begin position="20"/>
        <end position="768"/>
    </location>
</feature>
<keyword evidence="4 5" id="KW-1015">Disulfide bond</keyword>
<dbReference type="InterPro" id="IPR002049">
    <property type="entry name" value="LE_dom"/>
</dbReference>
<feature type="compositionally biased region" description="Low complexity" evidence="6">
    <location>
        <begin position="613"/>
        <end position="623"/>
    </location>
</feature>
<dbReference type="PANTHER" id="PTHR24043:SF0">
    <property type="entry name" value="SCAVENGER RECEPTOR CLASS F MEMBER 1"/>
    <property type="match status" value="1"/>
</dbReference>
<dbReference type="CDD" id="cd00055">
    <property type="entry name" value="EGF_Lam"/>
    <property type="match status" value="1"/>
</dbReference>
<evidence type="ECO:0000256" key="7">
    <source>
        <dbReference type="SAM" id="SignalP"/>
    </source>
</evidence>
<feature type="domain" description="EGF-like" evidence="8">
    <location>
        <begin position="216"/>
        <end position="250"/>
    </location>
</feature>
<dbReference type="PANTHER" id="PTHR24043">
    <property type="entry name" value="SCAVENGER RECEPTOR CLASS F"/>
    <property type="match status" value="1"/>
</dbReference>
<reference evidence="9 10" key="1">
    <citation type="journal article" date="2007" name="Nature">
        <title>Genome of the marsupial Monodelphis domestica reveals innovation in non-coding sequences.</title>
        <authorList>
            <person name="Mikkelsen T.S."/>
            <person name="Wakefield M.J."/>
            <person name="Aken B."/>
            <person name="Amemiya C.T."/>
            <person name="Chang J.L."/>
            <person name="Duke S."/>
            <person name="Garber M."/>
            <person name="Gentles A.J."/>
            <person name="Goodstadt L."/>
            <person name="Heger A."/>
            <person name="Jurka J."/>
            <person name="Kamal M."/>
            <person name="Mauceli E."/>
            <person name="Searle S.M."/>
            <person name="Sharpe T."/>
            <person name="Baker M.L."/>
            <person name="Batzer M.A."/>
            <person name="Benos P.V."/>
            <person name="Belov K."/>
            <person name="Clamp M."/>
            <person name="Cook A."/>
            <person name="Cuff J."/>
            <person name="Das R."/>
            <person name="Davidow L."/>
            <person name="Deakin J.E."/>
            <person name="Fazzari M.J."/>
            <person name="Glass J.L."/>
            <person name="Grabherr M."/>
            <person name="Greally J.M."/>
            <person name="Gu W."/>
            <person name="Hore T.A."/>
            <person name="Huttley G.A."/>
            <person name="Kleber M."/>
            <person name="Jirtle R.L."/>
            <person name="Koina E."/>
            <person name="Lee J.T."/>
            <person name="Mahony S."/>
            <person name="Marra M.A."/>
            <person name="Miller R.D."/>
            <person name="Nicholls R.D."/>
            <person name="Oda M."/>
            <person name="Papenfuss A.T."/>
            <person name="Parra Z.E."/>
            <person name="Pollock D.D."/>
            <person name="Ray D.A."/>
            <person name="Schein J.E."/>
            <person name="Speed T.P."/>
            <person name="Thompson K."/>
            <person name="VandeBerg J.L."/>
            <person name="Wade C.M."/>
            <person name="Walker J.A."/>
            <person name="Waters P.D."/>
            <person name="Webber C."/>
            <person name="Weidman J.R."/>
            <person name="Xie X."/>
            <person name="Zody M.C."/>
            <person name="Baldwin J."/>
            <person name="Abdouelleil A."/>
            <person name="Abdulkadir J."/>
            <person name="Abebe A."/>
            <person name="Abera B."/>
            <person name="Abreu J."/>
            <person name="Acer S.C."/>
            <person name="Aftuck L."/>
            <person name="Alexander A."/>
            <person name="An P."/>
            <person name="Anderson E."/>
            <person name="Anderson S."/>
            <person name="Arachi H."/>
            <person name="Azer M."/>
            <person name="Bachantsang P."/>
            <person name="Barry A."/>
            <person name="Bayul T."/>
            <person name="Berlin A."/>
            <person name="Bessette D."/>
            <person name="Bloom T."/>
            <person name="Bloom T."/>
            <person name="Boguslavskiy L."/>
            <person name="Bonnet C."/>
            <person name="Boukhgalter B."/>
            <person name="Bourzgui I."/>
            <person name="Brown A."/>
            <person name="Cahill P."/>
            <person name="Channer S."/>
            <person name="Cheshatsang Y."/>
            <person name="Chuda L."/>
            <person name="Citroen M."/>
            <person name="Collymore A."/>
            <person name="Cooke P."/>
            <person name="Costello M."/>
            <person name="D'Aco K."/>
            <person name="Daza R."/>
            <person name="De Haan G."/>
            <person name="DeGray S."/>
            <person name="DeMaso C."/>
            <person name="Dhargay N."/>
            <person name="Dooley K."/>
            <person name="Dooley E."/>
            <person name="Doricent M."/>
            <person name="Dorje P."/>
            <person name="Dorjee K."/>
            <person name="Dupes A."/>
            <person name="Elong R."/>
            <person name="Falk J."/>
            <person name="Farina A."/>
            <person name="Faro S."/>
            <person name="Ferguson D."/>
            <person name="Fisher S."/>
            <person name="Foley C.D."/>
            <person name="Franke A."/>
            <person name="Friedrich D."/>
            <person name="Gadbois L."/>
            <person name="Gearin G."/>
            <person name="Gearin C.R."/>
            <person name="Giannoukos G."/>
            <person name="Goode T."/>
            <person name="Graham J."/>
            <person name="Grandbois E."/>
            <person name="Grewal S."/>
            <person name="Gyaltsen K."/>
            <person name="Hafez N."/>
            <person name="Hagos B."/>
            <person name="Hall J."/>
            <person name="Henson C."/>
            <person name="Hollinger A."/>
            <person name="Honan T."/>
            <person name="Huard M.D."/>
            <person name="Hughes L."/>
            <person name="Hurhula B."/>
            <person name="Husby M.E."/>
            <person name="Kamat A."/>
            <person name="Kanga B."/>
            <person name="Kashin S."/>
            <person name="Khazanovich D."/>
            <person name="Kisner P."/>
            <person name="Lance K."/>
            <person name="Lara M."/>
            <person name="Lee W."/>
            <person name="Lennon N."/>
            <person name="Letendre F."/>
            <person name="LeVine R."/>
            <person name="Lipovsky A."/>
            <person name="Liu X."/>
            <person name="Liu J."/>
            <person name="Liu S."/>
            <person name="Lokyitsang T."/>
            <person name="Lokyitsang Y."/>
            <person name="Lubonja R."/>
            <person name="Lui A."/>
            <person name="MacDonald P."/>
            <person name="Magnisalis V."/>
            <person name="Maru K."/>
            <person name="Matthews C."/>
            <person name="McCusker W."/>
            <person name="McDonough S."/>
            <person name="Mehta T."/>
            <person name="Meldrim J."/>
            <person name="Meneus L."/>
            <person name="Mihai O."/>
            <person name="Mihalev A."/>
            <person name="Mihova T."/>
            <person name="Mittelman R."/>
            <person name="Mlenga V."/>
            <person name="Montmayeur A."/>
            <person name="Mulrain L."/>
            <person name="Navidi A."/>
            <person name="Naylor J."/>
            <person name="Negash T."/>
            <person name="Nguyen T."/>
            <person name="Nguyen N."/>
            <person name="Nicol R."/>
            <person name="Norbu C."/>
            <person name="Norbu N."/>
            <person name="Novod N."/>
            <person name="O'Neill B."/>
            <person name="Osman S."/>
            <person name="Markiewicz E."/>
            <person name="Oyono O.L."/>
            <person name="Patti C."/>
            <person name="Phunkhang P."/>
            <person name="Pierre F."/>
            <person name="Priest M."/>
            <person name="Raghuraman S."/>
            <person name="Rege F."/>
            <person name="Reyes R."/>
            <person name="Rise C."/>
            <person name="Rogov P."/>
            <person name="Ross K."/>
            <person name="Ryan E."/>
            <person name="Settipalli S."/>
            <person name="Shea T."/>
            <person name="Sherpa N."/>
            <person name="Shi L."/>
            <person name="Shih D."/>
            <person name="Sparrow T."/>
            <person name="Spaulding J."/>
            <person name="Stalker J."/>
            <person name="Stange-Thomann N."/>
            <person name="Stavropoulos S."/>
            <person name="Stone C."/>
            <person name="Strader C."/>
            <person name="Tesfaye S."/>
            <person name="Thomson T."/>
            <person name="Thoulutsang Y."/>
            <person name="Thoulutsang D."/>
            <person name="Topham K."/>
            <person name="Topping I."/>
            <person name="Tsamla T."/>
            <person name="Vassiliev H."/>
            <person name="Vo A."/>
            <person name="Wangchuk T."/>
            <person name="Wangdi T."/>
            <person name="Weiand M."/>
            <person name="Wilkinson J."/>
            <person name="Wilson A."/>
            <person name="Yadav S."/>
            <person name="Young G."/>
            <person name="Yu Q."/>
            <person name="Zembek L."/>
            <person name="Zhong D."/>
            <person name="Zimmer A."/>
            <person name="Zwirko Z."/>
            <person name="Jaffe D.B."/>
            <person name="Alvarez P."/>
            <person name="Brockman W."/>
            <person name="Butler J."/>
            <person name="Chin C."/>
            <person name="Gnerre S."/>
            <person name="MacCallum I."/>
            <person name="Graves J.A."/>
            <person name="Ponting C.P."/>
            <person name="Breen M."/>
            <person name="Samollow P.B."/>
            <person name="Lander E.S."/>
            <person name="Lindblad-Toh K."/>
        </authorList>
    </citation>
    <scope>NUCLEOTIDE SEQUENCE [LARGE SCALE GENOMIC DNA]</scope>
</reference>
<protein>
    <submittedName>
        <fullName evidence="9">Scavenger receptor class F member 1</fullName>
    </submittedName>
</protein>
<evidence type="ECO:0000256" key="2">
    <source>
        <dbReference type="ARBA" id="ARBA00022729"/>
    </source>
</evidence>
<evidence type="ECO:0000256" key="3">
    <source>
        <dbReference type="ARBA" id="ARBA00022737"/>
    </source>
</evidence>
<keyword evidence="1 5" id="KW-0245">EGF-like domain</keyword>
<dbReference type="Ensembl" id="ENSMODT00000054051.1">
    <property type="protein sequence ID" value="ENSMODP00000057157.1"/>
    <property type="gene ID" value="ENSMODG00000010372.4"/>
</dbReference>
<dbReference type="Pfam" id="PF00053">
    <property type="entry name" value="EGF_laminin"/>
    <property type="match status" value="1"/>
</dbReference>
<feature type="region of interest" description="Disordered" evidence="6">
    <location>
        <begin position="510"/>
        <end position="644"/>
    </location>
</feature>
<proteinExistence type="predicted"/>
<dbReference type="FunFam" id="2.170.300.10:FF:000041">
    <property type="entry name" value="Tyrosine protein kinase receptor tie-1, putative"/>
    <property type="match status" value="1"/>
</dbReference>
<dbReference type="AlphaFoldDB" id="A0A5F8HD92"/>
<dbReference type="InterPro" id="IPR042635">
    <property type="entry name" value="MEGF10/SREC1/2-like"/>
</dbReference>
<gene>
    <name evidence="9" type="primary">SCARF1</name>
</gene>
<dbReference type="PROSITE" id="PS00022">
    <property type="entry name" value="EGF_1"/>
    <property type="match status" value="2"/>
</dbReference>
<dbReference type="GO" id="GO:0005044">
    <property type="term" value="F:scavenger receptor activity"/>
    <property type="evidence" value="ECO:0007669"/>
    <property type="project" value="InterPro"/>
</dbReference>
<name>A0A5F8HD92_MONDO</name>
<keyword evidence="10" id="KW-1185">Reference proteome</keyword>
<feature type="disulfide bond" evidence="5">
    <location>
        <begin position="240"/>
        <end position="249"/>
    </location>
</feature>
<evidence type="ECO:0000313" key="9">
    <source>
        <dbReference type="Ensembl" id="ENSMODP00000057157.1"/>
    </source>
</evidence>
<evidence type="ECO:0000256" key="5">
    <source>
        <dbReference type="PROSITE-ProRule" id="PRU00076"/>
    </source>
</evidence>
<dbReference type="PROSITE" id="PS50026">
    <property type="entry name" value="EGF_3"/>
    <property type="match status" value="1"/>
</dbReference>
<evidence type="ECO:0000259" key="8">
    <source>
        <dbReference type="PROSITE" id="PS50026"/>
    </source>
</evidence>
<dbReference type="Bgee" id="ENSMODG00000010372">
    <property type="expression patterns" value="Expressed in lung and 17 other cell types or tissues"/>
</dbReference>
<reference evidence="9" key="2">
    <citation type="submission" date="2025-08" db="UniProtKB">
        <authorList>
            <consortium name="Ensembl"/>
        </authorList>
    </citation>
    <scope>IDENTIFICATION</scope>
</reference>
<feature type="compositionally biased region" description="Basic and acidic residues" evidence="6">
    <location>
        <begin position="750"/>
        <end position="768"/>
    </location>
</feature>
<evidence type="ECO:0000256" key="6">
    <source>
        <dbReference type="SAM" id="MobiDB-lite"/>
    </source>
</evidence>
<comment type="caution">
    <text evidence="5">Lacks conserved residue(s) required for the propagation of feature annotation.</text>
</comment>
<evidence type="ECO:0000313" key="10">
    <source>
        <dbReference type="Proteomes" id="UP000002280"/>
    </source>
</evidence>
<keyword evidence="3" id="KW-0677">Repeat</keyword>
<reference evidence="9" key="3">
    <citation type="submission" date="2025-09" db="UniProtKB">
        <authorList>
            <consortium name="Ensembl"/>
        </authorList>
    </citation>
    <scope>IDENTIFICATION</scope>
</reference>
<evidence type="ECO:0000256" key="4">
    <source>
        <dbReference type="ARBA" id="ARBA00023157"/>
    </source>
</evidence>
<sequence length="768" mass="80828">AMGPWLPPLLLLWLQGVLGELELDPTGRHVWVGHSWAPSPSPPSQPAPFDHAYLAAICEGPDACEEEEVCVKPGLCRCKPGFFGAQCSSRCPGQYWGSDCRQNCPCHPNGQCDAVTGECTCNKDHWGGQCQFLCPCGLHGHCNPLTGACRCEPGWWTDSCRKACQCSSYSSGCDQLTGACQCKPGWWGRRCSFRCTCHHSACNQNTGHCICRDGWWGPECQKRCTCQHGHCNPTNGHCVCHPGYQGPLCEQACPAGRYGVQCLDSCGHCRQKEPCSPDTGTCLACEPGWNGTRCNQLCPPGTYGDNCGQLCPQCRQGEACQPASGHCQHCDPGRTGPRCEEPCAPGTFGEACGSVCPPCVEGTCDAVTGDCVCSAGYWGPSCNISCPFGFYGANCSSPCPCPEGPCHPASGTCELGKERKLLFRIAQLGRLTPSRNWLFSVLDLPLAVFRLARDGATVSRVKLQVRGALSSLGSALPCGSLSNHKLPRVTGRRGWGEGGASTVTPFTEEEFQETHQAGRPPSAPDDASAPFAIPRTSSLARAKRPSVSFAEGTKFGPQSSQGSAELASPSRKPKRLSRAAQPPAEGQEAEGLEGPERPQEPPSPAAAQGDLSGGPRRLPPGGRTVAQRVEAIESGGRGSPGPVTTIYMLAGTPGAAAGPVRAVLRRFGSFQKGRAEPKAKGSMPKPPRRALSRDKGTLGPPPAPSPASPRGLPAEAGPPVPPAEVVGGSAELSALRGSRVEGRPLPGLLTDRKDPSRAEGEAALRPEA</sequence>
<dbReference type="GeneTree" id="ENSGT00950000183101"/>
<keyword evidence="2 7" id="KW-0732">Signal</keyword>
<dbReference type="InterPro" id="IPR000742">
    <property type="entry name" value="EGF"/>
</dbReference>
<evidence type="ECO:0000256" key="1">
    <source>
        <dbReference type="ARBA" id="ARBA00022536"/>
    </source>
</evidence>
<dbReference type="Gene3D" id="2.170.300.10">
    <property type="entry name" value="Tie2 ligand-binding domain superfamily"/>
    <property type="match status" value="3"/>
</dbReference>
<organism evidence="9 10">
    <name type="scientific">Monodelphis domestica</name>
    <name type="common">Gray short-tailed opossum</name>
    <dbReference type="NCBI Taxonomy" id="13616"/>
    <lineage>
        <taxon>Eukaryota</taxon>
        <taxon>Metazoa</taxon>
        <taxon>Chordata</taxon>
        <taxon>Craniata</taxon>
        <taxon>Vertebrata</taxon>
        <taxon>Euteleostomi</taxon>
        <taxon>Mammalia</taxon>
        <taxon>Metatheria</taxon>
        <taxon>Didelphimorphia</taxon>
        <taxon>Didelphidae</taxon>
        <taxon>Monodelphis</taxon>
    </lineage>
</organism>
<dbReference type="SMART" id="SM00180">
    <property type="entry name" value="EGF_Lam"/>
    <property type="match status" value="5"/>
</dbReference>
<dbReference type="Proteomes" id="UP000002280">
    <property type="component" value="Chromosome 2"/>
</dbReference>
<dbReference type="PRINTS" id="PR00011">
    <property type="entry name" value="EGFLAMININ"/>
</dbReference>
<dbReference type="SUPFAM" id="SSF57184">
    <property type="entry name" value="Growth factor receptor domain"/>
    <property type="match status" value="1"/>
</dbReference>
<feature type="signal peptide" evidence="7">
    <location>
        <begin position="1"/>
        <end position="19"/>
    </location>
</feature>
<feature type="region of interest" description="Disordered" evidence="6">
    <location>
        <begin position="668"/>
        <end position="768"/>
    </location>
</feature>
<dbReference type="SMART" id="SM00181">
    <property type="entry name" value="EGF"/>
    <property type="match status" value="7"/>
</dbReference>
<accession>A0A5F8HD92</accession>
<dbReference type="InterPro" id="IPR009030">
    <property type="entry name" value="Growth_fac_rcpt_cys_sf"/>
</dbReference>